<organism evidence="1 2">
    <name type="scientific">Rhodopirellula baltica SH28</name>
    <dbReference type="NCBI Taxonomy" id="993517"/>
    <lineage>
        <taxon>Bacteria</taxon>
        <taxon>Pseudomonadati</taxon>
        <taxon>Planctomycetota</taxon>
        <taxon>Planctomycetia</taxon>
        <taxon>Pirellulales</taxon>
        <taxon>Pirellulaceae</taxon>
        <taxon>Rhodopirellula</taxon>
    </lineage>
</organism>
<evidence type="ECO:0000313" key="2">
    <source>
        <dbReference type="Proteomes" id="UP000007993"/>
    </source>
</evidence>
<sequence>MIRESSALCVWFSHAKPIEAADMPFRRDVTQTDDLCDKCPGCFRRTSAG</sequence>
<proteinExistence type="predicted"/>
<reference evidence="1 2" key="1">
    <citation type="journal article" date="2013" name="Mar. Genomics">
        <title>Expression of sulfatases in Rhodopirellula baltica and the diversity of sulfatases in the genus Rhodopirellula.</title>
        <authorList>
            <person name="Wegner C.E."/>
            <person name="Richter-Heitmann T."/>
            <person name="Klindworth A."/>
            <person name="Klockow C."/>
            <person name="Richter M."/>
            <person name="Achstetter T."/>
            <person name="Glockner F.O."/>
            <person name="Harder J."/>
        </authorList>
    </citation>
    <scope>NUCLEOTIDE SEQUENCE [LARGE SCALE GENOMIC DNA]</scope>
    <source>
        <strain evidence="1 2">SH28</strain>
    </source>
</reference>
<dbReference type="EMBL" id="AMCW01000004">
    <property type="protein sequence ID" value="EKK04482.1"/>
    <property type="molecule type" value="Genomic_DNA"/>
</dbReference>
<gene>
    <name evidence="1" type="ORF">RBSH_00097</name>
</gene>
<name>K5DCM4_RHOBT</name>
<evidence type="ECO:0000313" key="1">
    <source>
        <dbReference type="EMBL" id="EKK04482.1"/>
    </source>
</evidence>
<dbReference type="Proteomes" id="UP000007993">
    <property type="component" value="Unassembled WGS sequence"/>
</dbReference>
<accession>K5DCM4</accession>
<protein>
    <submittedName>
        <fullName evidence="1">Uncharacterized protein</fullName>
    </submittedName>
</protein>
<comment type="caution">
    <text evidence="1">The sequence shown here is derived from an EMBL/GenBank/DDBJ whole genome shotgun (WGS) entry which is preliminary data.</text>
</comment>
<dbReference type="AlphaFoldDB" id="K5DCM4"/>